<dbReference type="InterPro" id="IPR002918">
    <property type="entry name" value="Lipase_EstA/Esterase_EstB"/>
</dbReference>
<dbReference type="KEGG" id="sals:SLNWT_0052"/>
<gene>
    <name evidence="3" type="ORF">SLNWT_0052</name>
</gene>
<keyword evidence="4" id="KW-1185">Reference proteome</keyword>
<name>A0A0B5EER1_STRA4</name>
<dbReference type="EMBL" id="CP010519">
    <property type="protein sequence ID" value="AJE80428.1"/>
    <property type="molecule type" value="Genomic_DNA"/>
</dbReference>
<dbReference type="AlphaFoldDB" id="A0A0B5EER1"/>
<dbReference type="SUPFAM" id="SSF53474">
    <property type="entry name" value="alpha/beta-Hydrolases"/>
    <property type="match status" value="1"/>
</dbReference>
<dbReference type="GO" id="GO:0016298">
    <property type="term" value="F:lipase activity"/>
    <property type="evidence" value="ECO:0007669"/>
    <property type="project" value="TreeGrafter"/>
</dbReference>
<organism evidence="3 4">
    <name type="scientific">Streptomyces albus (strain ATCC 21838 / DSM 41398 / FERM P-419 / JCM 4703 / NBRC 107858)</name>
    <dbReference type="NCBI Taxonomy" id="1081613"/>
    <lineage>
        <taxon>Bacteria</taxon>
        <taxon>Bacillati</taxon>
        <taxon>Actinomycetota</taxon>
        <taxon>Actinomycetes</taxon>
        <taxon>Kitasatosporales</taxon>
        <taxon>Streptomycetaceae</taxon>
        <taxon>Streptomyces</taxon>
    </lineage>
</organism>
<protein>
    <submittedName>
        <fullName evidence="3">Lipase class 2</fullName>
    </submittedName>
</protein>
<accession>A0A0B5EER1</accession>
<sequence>MATTAATLAAVTVAFHSPASAAGHPVNWSTTLATASGAVANVPPAGANNTSCRPSSAHPEPVILLHGIVQNQNMAWQALAPTLANEGYCVFTMTYGQVWYSGNLGGIDYTATSAAKVARFVDQVRQWTGSSKVDLVGYSEGGFISRLYMKNHGVSHVSKFVGISPVNSAPPSISGLLTLANQIPGATALIEGVCPACGELQGEDAFTSLNTPDATFPSVTYTNIASTRDEVATPYTLSFLPPGPNVTNQTIQSACPDDHVGHLGMPYDKTTVQMTLNALDPAHAKPLPCDNGFPL</sequence>
<dbReference type="InterPro" id="IPR029058">
    <property type="entry name" value="AB_hydrolase_fold"/>
</dbReference>
<feature type="domain" description="AB hydrolase-1" evidence="2">
    <location>
        <begin position="61"/>
        <end position="184"/>
    </location>
</feature>
<reference evidence="3 4" key="1">
    <citation type="submission" date="2015-01" db="EMBL/GenBank/DDBJ databases">
        <title>Enhanced salinomycin production by adjusting the supply of polyketide extender units in Streptomyce albus DSM 41398.</title>
        <authorList>
            <person name="Lu C."/>
        </authorList>
    </citation>
    <scope>NUCLEOTIDE SEQUENCE [LARGE SCALE GENOMIC DNA]</scope>
    <source>
        <strain evidence="4">ATCC 21838 / DSM 41398 / FERM P-419 / JCM 4703 / NBRC 107858</strain>
    </source>
</reference>
<dbReference type="Pfam" id="PF00561">
    <property type="entry name" value="Abhydrolase_1"/>
    <property type="match status" value="1"/>
</dbReference>
<evidence type="ECO:0000313" key="3">
    <source>
        <dbReference type="EMBL" id="AJE80428.1"/>
    </source>
</evidence>
<dbReference type="InterPro" id="IPR000073">
    <property type="entry name" value="AB_hydrolase_1"/>
</dbReference>
<dbReference type="GO" id="GO:0016042">
    <property type="term" value="P:lipid catabolic process"/>
    <property type="evidence" value="ECO:0007669"/>
    <property type="project" value="InterPro"/>
</dbReference>
<proteinExistence type="predicted"/>
<dbReference type="Gene3D" id="3.40.50.1820">
    <property type="entry name" value="alpha/beta hydrolase"/>
    <property type="match status" value="1"/>
</dbReference>
<dbReference type="PANTHER" id="PTHR32015">
    <property type="entry name" value="FASTING INDUCED LIPASE"/>
    <property type="match status" value="1"/>
</dbReference>
<keyword evidence="1" id="KW-0732">Signal</keyword>
<evidence type="ECO:0000259" key="2">
    <source>
        <dbReference type="Pfam" id="PF00561"/>
    </source>
</evidence>
<dbReference type="PANTHER" id="PTHR32015:SF1">
    <property type="entry name" value="LIPASE"/>
    <property type="match status" value="1"/>
</dbReference>
<feature type="chain" id="PRO_5002115896" evidence="1">
    <location>
        <begin position="22"/>
        <end position="295"/>
    </location>
</feature>
<evidence type="ECO:0000313" key="4">
    <source>
        <dbReference type="Proteomes" id="UP000031523"/>
    </source>
</evidence>
<evidence type="ECO:0000256" key="1">
    <source>
        <dbReference type="SAM" id="SignalP"/>
    </source>
</evidence>
<dbReference type="Proteomes" id="UP000031523">
    <property type="component" value="Chromosome"/>
</dbReference>
<feature type="signal peptide" evidence="1">
    <location>
        <begin position="1"/>
        <end position="21"/>
    </location>
</feature>